<dbReference type="Proteomes" id="UP001476282">
    <property type="component" value="Unassembled WGS sequence"/>
</dbReference>
<keyword evidence="2" id="KW-1185">Reference proteome</keyword>
<sequence>MKASHPWALRSSSLTRPAISRRRALTEFLRPRFEELSQLLPTMDRLVLRFRKTEAGTRFADSWKAARLVRDLGQAAAPEPHQAVEPTP</sequence>
<organism evidence="1 2">
    <name type="scientific">Haloferula sargassicola</name>
    <dbReference type="NCBI Taxonomy" id="490096"/>
    <lineage>
        <taxon>Bacteria</taxon>
        <taxon>Pseudomonadati</taxon>
        <taxon>Verrucomicrobiota</taxon>
        <taxon>Verrucomicrobiia</taxon>
        <taxon>Verrucomicrobiales</taxon>
        <taxon>Verrucomicrobiaceae</taxon>
        <taxon>Haloferula</taxon>
    </lineage>
</organism>
<protein>
    <submittedName>
        <fullName evidence="1">Uncharacterized protein</fullName>
    </submittedName>
</protein>
<dbReference type="RefSeq" id="WP_353568276.1">
    <property type="nucleotide sequence ID" value="NZ_BAABRI010000021.1"/>
</dbReference>
<evidence type="ECO:0000313" key="1">
    <source>
        <dbReference type="EMBL" id="GAA5484180.1"/>
    </source>
</evidence>
<reference evidence="1 2" key="1">
    <citation type="submission" date="2024-02" db="EMBL/GenBank/DDBJ databases">
        <title>Haloferula sargassicola NBRC 104335.</title>
        <authorList>
            <person name="Ichikawa N."/>
            <person name="Katano-Makiyama Y."/>
            <person name="Hidaka K."/>
        </authorList>
    </citation>
    <scope>NUCLEOTIDE SEQUENCE [LARGE SCALE GENOMIC DNA]</scope>
    <source>
        <strain evidence="1 2">NBRC 104335</strain>
    </source>
</reference>
<evidence type="ECO:0000313" key="2">
    <source>
        <dbReference type="Proteomes" id="UP001476282"/>
    </source>
</evidence>
<gene>
    <name evidence="1" type="ORF">Hsar01_03421</name>
</gene>
<proteinExistence type="predicted"/>
<dbReference type="EMBL" id="BAABRI010000021">
    <property type="protein sequence ID" value="GAA5484180.1"/>
    <property type="molecule type" value="Genomic_DNA"/>
</dbReference>
<name>A0ABP9USG2_9BACT</name>
<comment type="caution">
    <text evidence="1">The sequence shown here is derived from an EMBL/GenBank/DDBJ whole genome shotgun (WGS) entry which is preliminary data.</text>
</comment>
<accession>A0ABP9USG2</accession>